<dbReference type="Pfam" id="PF00392">
    <property type="entry name" value="GntR"/>
    <property type="match status" value="1"/>
</dbReference>
<dbReference type="PANTHER" id="PTHR38445:SF10">
    <property type="entry name" value="GNTR-FAMILY TRANSCRIPTIONAL REGULATOR"/>
    <property type="match status" value="1"/>
</dbReference>
<dbReference type="SUPFAM" id="SSF46785">
    <property type="entry name" value="Winged helix' DNA-binding domain"/>
    <property type="match status" value="1"/>
</dbReference>
<keyword evidence="1" id="KW-0805">Transcription regulation</keyword>
<proteinExistence type="predicted"/>
<dbReference type="InterPro" id="IPR036390">
    <property type="entry name" value="WH_DNA-bd_sf"/>
</dbReference>
<dbReference type="SUPFAM" id="SSF53822">
    <property type="entry name" value="Periplasmic binding protein-like I"/>
    <property type="match status" value="1"/>
</dbReference>
<dbReference type="InterPro" id="IPR046335">
    <property type="entry name" value="LacI/GalR-like_sensor"/>
</dbReference>
<feature type="domain" description="HTH gntR-type" evidence="4">
    <location>
        <begin position="16"/>
        <end position="84"/>
    </location>
</feature>
<accession>A0ABP9CNZ9</accession>
<evidence type="ECO:0000313" key="5">
    <source>
        <dbReference type="EMBL" id="GAA4814533.1"/>
    </source>
</evidence>
<organism evidence="5 6">
    <name type="scientific">Litoribaculum gwangyangense</name>
    <dbReference type="NCBI Taxonomy" id="1130722"/>
    <lineage>
        <taxon>Bacteria</taxon>
        <taxon>Pseudomonadati</taxon>
        <taxon>Bacteroidota</taxon>
        <taxon>Flavobacteriia</taxon>
        <taxon>Flavobacteriales</taxon>
        <taxon>Flavobacteriaceae</taxon>
        <taxon>Litoribaculum</taxon>
    </lineage>
</organism>
<protein>
    <submittedName>
        <fullName evidence="5">GntR family transcriptional regulator</fullName>
    </submittedName>
</protein>
<evidence type="ECO:0000256" key="1">
    <source>
        <dbReference type="ARBA" id="ARBA00023015"/>
    </source>
</evidence>
<keyword evidence="6" id="KW-1185">Reference proteome</keyword>
<evidence type="ECO:0000256" key="2">
    <source>
        <dbReference type="ARBA" id="ARBA00023125"/>
    </source>
</evidence>
<dbReference type="EMBL" id="BAABJW010000004">
    <property type="protein sequence ID" value="GAA4814533.1"/>
    <property type="molecule type" value="Genomic_DNA"/>
</dbReference>
<keyword evidence="2" id="KW-0238">DNA-binding</keyword>
<dbReference type="InterPro" id="IPR028082">
    <property type="entry name" value="Peripla_BP_I"/>
</dbReference>
<dbReference type="Pfam" id="PF13377">
    <property type="entry name" value="Peripla_BP_3"/>
    <property type="match status" value="1"/>
</dbReference>
<dbReference type="PANTHER" id="PTHR38445">
    <property type="entry name" value="HTH-TYPE TRANSCRIPTIONAL REPRESSOR YTRA"/>
    <property type="match status" value="1"/>
</dbReference>
<evidence type="ECO:0000259" key="4">
    <source>
        <dbReference type="PROSITE" id="PS50949"/>
    </source>
</evidence>
<keyword evidence="3" id="KW-0804">Transcription</keyword>
<reference evidence="6" key="1">
    <citation type="journal article" date="2019" name="Int. J. Syst. Evol. Microbiol.">
        <title>The Global Catalogue of Microorganisms (GCM) 10K type strain sequencing project: providing services to taxonomists for standard genome sequencing and annotation.</title>
        <authorList>
            <consortium name="The Broad Institute Genomics Platform"/>
            <consortium name="The Broad Institute Genome Sequencing Center for Infectious Disease"/>
            <person name="Wu L."/>
            <person name="Ma J."/>
        </authorList>
    </citation>
    <scope>NUCLEOTIDE SEQUENCE [LARGE SCALE GENOMIC DNA]</scope>
    <source>
        <strain evidence="6">JCM 18325</strain>
    </source>
</reference>
<dbReference type="Proteomes" id="UP001501433">
    <property type="component" value="Unassembled WGS sequence"/>
</dbReference>
<dbReference type="InterPro" id="IPR036388">
    <property type="entry name" value="WH-like_DNA-bd_sf"/>
</dbReference>
<evidence type="ECO:0000256" key="3">
    <source>
        <dbReference type="ARBA" id="ARBA00023163"/>
    </source>
</evidence>
<evidence type="ECO:0000313" key="6">
    <source>
        <dbReference type="Proteomes" id="UP001501433"/>
    </source>
</evidence>
<gene>
    <name evidence="5" type="ORF">GCM10023330_22900</name>
</gene>
<comment type="caution">
    <text evidence="5">The sequence shown here is derived from an EMBL/GenBank/DDBJ whole genome shotgun (WGS) entry which is preliminary data.</text>
</comment>
<dbReference type="CDD" id="cd07377">
    <property type="entry name" value="WHTH_GntR"/>
    <property type="match status" value="1"/>
</dbReference>
<dbReference type="PROSITE" id="PS50949">
    <property type="entry name" value="HTH_GNTR"/>
    <property type="match status" value="1"/>
</dbReference>
<dbReference type="Gene3D" id="1.10.10.10">
    <property type="entry name" value="Winged helix-like DNA-binding domain superfamily/Winged helix DNA-binding domain"/>
    <property type="match status" value="1"/>
</dbReference>
<sequence>MINGTLKIKNIGGNDIPLYKKIFNAFRESIETNSLKSGDSIPSINEFSKDYKISRDTVFKAYTLLKNEGFIKSTPNKGYYITDSKIKVLLLISTFKSYKEVLYHSFMQNLPNNVIVDLQFHHYSVKNFKSMLDIQNGKYYKYIVMGFDHPEVKKALSKIDERRLLLIDWDLHSKKVSNFIFQDFGQGFYNCLVEALPLFKKYKAINFIYPEFTYHPWESVIYFKKFCQTHNLTFDVIKSSKNFIVNKDTAYITVNDRMLYELLDQCLNYNFELGKDVGVLSYNETPIKRFTYKGISVVSVDFKDFGVKAAEFVTSDSKIQTYLPTQLILRESL</sequence>
<dbReference type="SMART" id="SM00345">
    <property type="entry name" value="HTH_GNTR"/>
    <property type="match status" value="1"/>
</dbReference>
<name>A0ABP9CNZ9_9FLAO</name>
<dbReference type="Gene3D" id="3.40.50.2300">
    <property type="match status" value="2"/>
</dbReference>
<dbReference type="InterPro" id="IPR000524">
    <property type="entry name" value="Tscrpt_reg_HTH_GntR"/>
</dbReference>